<dbReference type="EMBL" id="LWBS01000431">
    <property type="protein sequence ID" value="OAP89637.1"/>
    <property type="molecule type" value="Genomic_DNA"/>
</dbReference>
<comment type="caution">
    <text evidence="2">The sequence shown here is derived from an EMBL/GenBank/DDBJ whole genome shotgun (WGS) entry which is preliminary data.</text>
</comment>
<accession>A0A179BD58</accession>
<proteinExistence type="predicted"/>
<keyword evidence="1" id="KW-1133">Transmembrane helix</keyword>
<protein>
    <recommendedName>
        <fullName evidence="3">Membrane-anchored protein</fullName>
    </recommendedName>
</protein>
<feature type="transmembrane region" description="Helical" evidence="1">
    <location>
        <begin position="73"/>
        <end position="92"/>
    </location>
</feature>
<feature type="transmembrane region" description="Helical" evidence="1">
    <location>
        <begin position="225"/>
        <end position="247"/>
    </location>
</feature>
<reference evidence="2" key="1">
    <citation type="submission" date="2016-04" db="EMBL/GenBank/DDBJ databases">
        <title>Fast-growing isolate from the root nodules of Vavilovia formosa.</title>
        <authorList>
            <person name="Kimeklis A."/>
            <person name="Safronova V."/>
            <person name="Belimov A."/>
            <person name="Andronov E."/>
        </authorList>
    </citation>
    <scope>NUCLEOTIDE SEQUENCE [LARGE SCALE GENOMIC DNA]</scope>
    <source>
        <strain evidence="2">Vaf-46</strain>
    </source>
</reference>
<organism evidence="2">
    <name type="scientific">Rhizobium leguminosarum</name>
    <dbReference type="NCBI Taxonomy" id="384"/>
    <lineage>
        <taxon>Bacteria</taxon>
        <taxon>Pseudomonadati</taxon>
        <taxon>Pseudomonadota</taxon>
        <taxon>Alphaproteobacteria</taxon>
        <taxon>Hyphomicrobiales</taxon>
        <taxon>Rhizobiaceae</taxon>
        <taxon>Rhizobium/Agrobacterium group</taxon>
        <taxon>Rhizobium</taxon>
    </lineage>
</organism>
<evidence type="ECO:0000313" key="2">
    <source>
        <dbReference type="EMBL" id="OAP89637.1"/>
    </source>
</evidence>
<feature type="transmembrane region" description="Helical" evidence="1">
    <location>
        <begin position="104"/>
        <end position="122"/>
    </location>
</feature>
<name>A0A179BD58_RHILE</name>
<feature type="transmembrane region" description="Helical" evidence="1">
    <location>
        <begin position="174"/>
        <end position="204"/>
    </location>
</feature>
<dbReference type="InterPro" id="IPR007136">
    <property type="entry name" value="DUF347"/>
</dbReference>
<feature type="transmembrane region" description="Helical" evidence="1">
    <location>
        <begin position="45"/>
        <end position="66"/>
    </location>
</feature>
<feature type="transmembrane region" description="Helical" evidence="1">
    <location>
        <begin position="142"/>
        <end position="162"/>
    </location>
</feature>
<dbReference type="Pfam" id="PF03988">
    <property type="entry name" value="DUF347"/>
    <property type="match status" value="4"/>
</dbReference>
<dbReference type="AlphaFoldDB" id="A0A179BD58"/>
<evidence type="ECO:0000256" key="1">
    <source>
        <dbReference type="SAM" id="Phobius"/>
    </source>
</evidence>
<sequence>MPATTETAKAVVYNRVPRVTADFWLIKLMAVTMGETAADYLNMQMGLGLTATSLIMSAILAGALVWQFAQKKYVPATYWLSVVLISIVGTLITDNLVDNFNVPLLDTTIAFSIALALTFQLWFQTERTLSIHSIFTNRREAFYWLAILFTFALGTAAGDLVAEKFALGYLATGILFAMIIISLSVGYFFLGLNPILGFWLVYILTRPLGASFGDLMSQPAQYGGLGLGTIITSAIFLAAIVTIVAFMSLGHGGDELVAVGQDGEVLAVGEGKKLIAANDEL</sequence>
<evidence type="ECO:0008006" key="3">
    <source>
        <dbReference type="Google" id="ProtNLM"/>
    </source>
</evidence>
<keyword evidence="1" id="KW-0812">Transmembrane</keyword>
<gene>
    <name evidence="2" type="ORF">A4U53_32015</name>
</gene>
<keyword evidence="1" id="KW-0472">Membrane</keyword>